<keyword evidence="2" id="KW-1185">Reference proteome</keyword>
<protein>
    <submittedName>
        <fullName evidence="1">Uncharacterized protein</fullName>
    </submittedName>
</protein>
<accession>A0A7J7IYE0</accession>
<organism evidence="1 2">
    <name type="scientific">Bugula neritina</name>
    <name type="common">Brown bryozoan</name>
    <name type="synonym">Sertularia neritina</name>
    <dbReference type="NCBI Taxonomy" id="10212"/>
    <lineage>
        <taxon>Eukaryota</taxon>
        <taxon>Metazoa</taxon>
        <taxon>Spiralia</taxon>
        <taxon>Lophotrochozoa</taxon>
        <taxon>Bryozoa</taxon>
        <taxon>Gymnolaemata</taxon>
        <taxon>Cheilostomatida</taxon>
        <taxon>Flustrina</taxon>
        <taxon>Buguloidea</taxon>
        <taxon>Bugulidae</taxon>
        <taxon>Bugula</taxon>
    </lineage>
</organism>
<evidence type="ECO:0000313" key="2">
    <source>
        <dbReference type="Proteomes" id="UP000593567"/>
    </source>
</evidence>
<evidence type="ECO:0000313" key="1">
    <source>
        <dbReference type="EMBL" id="KAF6018929.1"/>
    </source>
</evidence>
<dbReference type="EMBL" id="VXIV02003268">
    <property type="protein sequence ID" value="KAF6018929.1"/>
    <property type="molecule type" value="Genomic_DNA"/>
</dbReference>
<dbReference type="Proteomes" id="UP000593567">
    <property type="component" value="Unassembled WGS sequence"/>
</dbReference>
<comment type="caution">
    <text evidence="1">The sequence shown here is derived from an EMBL/GenBank/DDBJ whole genome shotgun (WGS) entry which is preliminary data.</text>
</comment>
<name>A0A7J7IYE0_BUGNE</name>
<sequence>MKQDLALEGRHVMQDDAMKVKCITISDCIEITTMLMWLRSYMALVNGAYEHLDKLQHTINVAWQIYQPVAIEDKNQLQVYTST</sequence>
<reference evidence="1" key="1">
    <citation type="submission" date="2020-06" db="EMBL/GenBank/DDBJ databases">
        <title>Draft genome of Bugula neritina, a colonial animal packing powerful symbionts and potential medicines.</title>
        <authorList>
            <person name="Rayko M."/>
        </authorList>
    </citation>
    <scope>NUCLEOTIDE SEQUENCE [LARGE SCALE GENOMIC DNA]</scope>
    <source>
        <strain evidence="1">Kwan_BN1</strain>
    </source>
</reference>
<dbReference type="AlphaFoldDB" id="A0A7J7IYE0"/>
<proteinExistence type="predicted"/>
<gene>
    <name evidence="1" type="ORF">EB796_022750</name>
</gene>